<dbReference type="GO" id="GO:0005524">
    <property type="term" value="F:ATP binding"/>
    <property type="evidence" value="ECO:0007669"/>
    <property type="project" value="InterPro"/>
</dbReference>
<dbReference type="Pfam" id="PF02875">
    <property type="entry name" value="Mur_ligase_C"/>
    <property type="match status" value="1"/>
</dbReference>
<keyword evidence="4" id="KW-0436">Ligase</keyword>
<dbReference type="InterPro" id="IPR013221">
    <property type="entry name" value="Mur_ligase_cen"/>
</dbReference>
<dbReference type="InterPro" id="IPR036565">
    <property type="entry name" value="Mur-like_cat_sf"/>
</dbReference>
<proteinExistence type="predicted"/>
<feature type="domain" description="Mur ligase C-terminal" evidence="2">
    <location>
        <begin position="241"/>
        <end position="375"/>
    </location>
</feature>
<evidence type="ECO:0000259" key="3">
    <source>
        <dbReference type="Pfam" id="PF08245"/>
    </source>
</evidence>
<dbReference type="Proteomes" id="UP000195611">
    <property type="component" value="Unassembled WGS sequence"/>
</dbReference>
<accession>A0A1R4KNM8</accession>
<evidence type="ECO:0000256" key="1">
    <source>
        <dbReference type="ARBA" id="ARBA00004752"/>
    </source>
</evidence>
<dbReference type="Gene3D" id="3.90.190.20">
    <property type="entry name" value="Mur ligase, C-terminal domain"/>
    <property type="match status" value="1"/>
</dbReference>
<dbReference type="SUPFAM" id="SSF53244">
    <property type="entry name" value="MurD-like peptide ligases, peptide-binding domain"/>
    <property type="match status" value="1"/>
</dbReference>
<dbReference type="Pfam" id="PF08245">
    <property type="entry name" value="Mur_ligase_M"/>
    <property type="match status" value="1"/>
</dbReference>
<evidence type="ECO:0000313" key="5">
    <source>
        <dbReference type="Proteomes" id="UP000195611"/>
    </source>
</evidence>
<dbReference type="Gene3D" id="3.40.1190.10">
    <property type="entry name" value="Mur-like, catalytic domain"/>
    <property type="match status" value="1"/>
</dbReference>
<dbReference type="GO" id="GO:0008765">
    <property type="term" value="F:UDP-N-acetylmuramoylalanyl-D-glutamate-2,6-diaminopimelate ligase activity"/>
    <property type="evidence" value="ECO:0007669"/>
    <property type="project" value="UniProtKB-EC"/>
</dbReference>
<dbReference type="PANTHER" id="PTHR23135">
    <property type="entry name" value="MUR LIGASE FAMILY MEMBER"/>
    <property type="match status" value="1"/>
</dbReference>
<dbReference type="EC" id="6.3.2.13" evidence="4"/>
<feature type="domain" description="Mur ligase central" evidence="3">
    <location>
        <begin position="6"/>
        <end position="218"/>
    </location>
</feature>
<dbReference type="InterPro" id="IPR036615">
    <property type="entry name" value="Mur_ligase_C_dom_sf"/>
</dbReference>
<evidence type="ECO:0000313" key="4">
    <source>
        <dbReference type="EMBL" id="SJN45951.1"/>
    </source>
</evidence>
<dbReference type="SUPFAM" id="SSF53623">
    <property type="entry name" value="MurD-like peptide ligases, catalytic domain"/>
    <property type="match status" value="1"/>
</dbReference>
<dbReference type="InterPro" id="IPR004101">
    <property type="entry name" value="Mur_ligase_C"/>
</dbReference>
<name>A0A1R4KNM8_9LACT</name>
<dbReference type="PANTHER" id="PTHR23135:SF4">
    <property type="entry name" value="UDP-N-ACETYLMURAMOYL-L-ALANYL-D-GLUTAMATE--2,6-DIAMINOPIMELATE LIGASE MURE HOMOLOG, CHLOROPLASTIC"/>
    <property type="match status" value="1"/>
</dbReference>
<dbReference type="AlphaFoldDB" id="A0A1R4KNM8"/>
<protein>
    <submittedName>
        <fullName evidence="4">UDP-N-acetylmuramoylalanyl-D-glutamate--2,6-diaminopimelate ligase</fullName>
        <ecNumber evidence="4">6.3.2.13</ecNumber>
    </submittedName>
</protein>
<gene>
    <name evidence="4" type="ORF">FM115_11440</name>
</gene>
<evidence type="ECO:0000259" key="2">
    <source>
        <dbReference type="Pfam" id="PF02875"/>
    </source>
</evidence>
<dbReference type="EMBL" id="FUKW01000171">
    <property type="protein sequence ID" value="SJN45951.1"/>
    <property type="molecule type" value="Genomic_DNA"/>
</dbReference>
<comment type="pathway">
    <text evidence="1">Cell wall biogenesis; peptidoglycan biosynthesis.</text>
</comment>
<reference evidence="4 5" key="1">
    <citation type="submission" date="2017-02" db="EMBL/GenBank/DDBJ databases">
        <authorList>
            <person name="Peterson S.W."/>
        </authorList>
    </citation>
    <scope>NUCLEOTIDE SEQUENCE [LARGE SCALE GENOMIC DNA]</scope>
    <source>
        <strain evidence="4 5">42ea</strain>
    </source>
</reference>
<sequence>MRIFGVTATNGKTTITYMTDEIFKAYNLKIGLIGTIITKIDHEVETSVLTTPESYDLQKYFSKMADEEISHVSMEVSSSALELKRVHRTDFDVVAFTNISPEHIKLHESFEAYFDAKASLIRNASVGSFAILNIDEPLLNPLIHQTEAQVVTFGIENDSGTVKITDLDLSSGKPSFIINIMYPINTLDGMQISPDKLKIQLSVPGYHSINNATTAILTALINNIPLEYVKRGIENFKGVERRFQILYDQEFKVIDDLLLNKNNIDSCMEAIGHLKYENMHLVHAIRGSNGPELSKEIAESIVGWFNKMNIENIILTTSRSHVMKKDQVTEEELNAFLEVMQKNKINVAFFEELDDALQLGVERLNPEDILLISGAHSMDTGARKTLELLKQMYPNVDHEAINNVLGSKIIGMN</sequence>
<organism evidence="4 5">
    <name type="scientific">Marinilactibacillus psychrotolerans 42ea</name>
    <dbReference type="NCBI Taxonomy" id="1255609"/>
    <lineage>
        <taxon>Bacteria</taxon>
        <taxon>Bacillati</taxon>
        <taxon>Bacillota</taxon>
        <taxon>Bacilli</taxon>
        <taxon>Lactobacillales</taxon>
        <taxon>Carnobacteriaceae</taxon>
        <taxon>Marinilactibacillus</taxon>
    </lineage>
</organism>